<evidence type="ECO:0000313" key="4">
    <source>
        <dbReference type="Proteomes" id="UP000054217"/>
    </source>
</evidence>
<reference evidence="3 4" key="1">
    <citation type="submission" date="2014-04" db="EMBL/GenBank/DDBJ databases">
        <authorList>
            <consortium name="DOE Joint Genome Institute"/>
            <person name="Kuo A."/>
            <person name="Kohler A."/>
            <person name="Costa M.D."/>
            <person name="Nagy L.G."/>
            <person name="Floudas D."/>
            <person name="Copeland A."/>
            <person name="Barry K.W."/>
            <person name="Cichocki N."/>
            <person name="Veneault-Fourrey C."/>
            <person name="LaButti K."/>
            <person name="Lindquist E.A."/>
            <person name="Lipzen A."/>
            <person name="Lundell T."/>
            <person name="Morin E."/>
            <person name="Murat C."/>
            <person name="Sun H."/>
            <person name="Tunlid A."/>
            <person name="Henrissat B."/>
            <person name="Grigoriev I.V."/>
            <person name="Hibbett D.S."/>
            <person name="Martin F."/>
            <person name="Nordberg H.P."/>
            <person name="Cantor M.N."/>
            <person name="Hua S.X."/>
        </authorList>
    </citation>
    <scope>NUCLEOTIDE SEQUENCE [LARGE SCALE GENOMIC DNA]</scope>
    <source>
        <strain evidence="3 4">Marx 270</strain>
    </source>
</reference>
<dbReference type="EMBL" id="KN831953">
    <property type="protein sequence ID" value="KIO09840.1"/>
    <property type="molecule type" value="Genomic_DNA"/>
</dbReference>
<keyword evidence="4" id="KW-1185">Reference proteome</keyword>
<feature type="signal peptide" evidence="1">
    <location>
        <begin position="1"/>
        <end position="29"/>
    </location>
</feature>
<dbReference type="HOGENOM" id="CLU_083686_0_0_1"/>
<protein>
    <recommendedName>
        <fullName evidence="2">Expansin-like EG45 domain-containing protein</fullName>
    </recommendedName>
</protein>
<dbReference type="InterPro" id="IPR036908">
    <property type="entry name" value="RlpA-like_sf"/>
</dbReference>
<dbReference type="Proteomes" id="UP000054217">
    <property type="component" value="Unassembled WGS sequence"/>
</dbReference>
<dbReference type="OrthoDB" id="5823761at2759"/>
<evidence type="ECO:0000256" key="1">
    <source>
        <dbReference type="SAM" id="SignalP"/>
    </source>
</evidence>
<dbReference type="AlphaFoldDB" id="A0A0C3P8R1"/>
<reference evidence="4" key="2">
    <citation type="submission" date="2015-01" db="EMBL/GenBank/DDBJ databases">
        <title>Evolutionary Origins and Diversification of the Mycorrhizal Mutualists.</title>
        <authorList>
            <consortium name="DOE Joint Genome Institute"/>
            <consortium name="Mycorrhizal Genomics Consortium"/>
            <person name="Kohler A."/>
            <person name="Kuo A."/>
            <person name="Nagy L.G."/>
            <person name="Floudas D."/>
            <person name="Copeland A."/>
            <person name="Barry K.W."/>
            <person name="Cichocki N."/>
            <person name="Veneault-Fourrey C."/>
            <person name="LaButti K."/>
            <person name="Lindquist E.A."/>
            <person name="Lipzen A."/>
            <person name="Lundell T."/>
            <person name="Morin E."/>
            <person name="Murat C."/>
            <person name="Riley R."/>
            <person name="Ohm R."/>
            <person name="Sun H."/>
            <person name="Tunlid A."/>
            <person name="Henrissat B."/>
            <person name="Grigoriev I.V."/>
            <person name="Hibbett D.S."/>
            <person name="Martin F."/>
        </authorList>
    </citation>
    <scope>NUCLEOTIDE SEQUENCE [LARGE SCALE GENOMIC DNA]</scope>
    <source>
        <strain evidence="4">Marx 270</strain>
    </source>
</reference>
<evidence type="ECO:0000259" key="2">
    <source>
        <dbReference type="PROSITE" id="PS50842"/>
    </source>
</evidence>
<dbReference type="PROSITE" id="PS50842">
    <property type="entry name" value="EXPANSIN_EG45"/>
    <property type="match status" value="1"/>
</dbReference>
<accession>A0A0C3P8R1</accession>
<proteinExistence type="predicted"/>
<feature type="chain" id="PRO_5002167974" description="Expansin-like EG45 domain-containing protein" evidence="1">
    <location>
        <begin position="30"/>
        <end position="260"/>
    </location>
</feature>
<dbReference type="SUPFAM" id="SSF50685">
    <property type="entry name" value="Barwin-like endoglucanases"/>
    <property type="match status" value="1"/>
</dbReference>
<evidence type="ECO:0000313" key="3">
    <source>
        <dbReference type="EMBL" id="KIO09840.1"/>
    </source>
</evidence>
<gene>
    <name evidence="3" type="ORF">M404DRAFT_130927</name>
</gene>
<dbReference type="InterPro" id="IPR007112">
    <property type="entry name" value="Expansin/allergen_DPBB_dom"/>
</dbReference>
<dbReference type="InParanoid" id="A0A0C3P8R1"/>
<feature type="domain" description="Expansin-like EG45" evidence="2">
    <location>
        <begin position="53"/>
        <end position="190"/>
    </location>
</feature>
<dbReference type="Gene3D" id="2.40.40.10">
    <property type="entry name" value="RlpA-like domain"/>
    <property type="match status" value="1"/>
</dbReference>
<keyword evidence="1" id="KW-0732">Signal</keyword>
<dbReference type="Pfam" id="PF22514">
    <property type="entry name" value="EXPB1_D1"/>
    <property type="match status" value="1"/>
</dbReference>
<sequence>MFLYRSTLLPAHRSFVLSALLSLLSFALASDWIQYPSNGYATMTHYTLPEGFIAACGCAINSTLYPTAAMNQMAYGSSTSYGPACGQCFNLTLLDAFTASPPFHPNTTNSVVVKITDLCPYAEQGWCNATTSRPNAGGEYLNFDLSWPSASISSTFFPSDASYYGKDPGYSDFGVWNISYRSVSCEYWEGWNNSAALGSVANLGYVSCCPDNPMLNSNDTCPSYSDQAGISPYFHAGSAVTIVPMLLSPILPILLSVCML</sequence>
<organism evidence="3 4">
    <name type="scientific">Pisolithus tinctorius Marx 270</name>
    <dbReference type="NCBI Taxonomy" id="870435"/>
    <lineage>
        <taxon>Eukaryota</taxon>
        <taxon>Fungi</taxon>
        <taxon>Dikarya</taxon>
        <taxon>Basidiomycota</taxon>
        <taxon>Agaricomycotina</taxon>
        <taxon>Agaricomycetes</taxon>
        <taxon>Agaricomycetidae</taxon>
        <taxon>Boletales</taxon>
        <taxon>Sclerodermatineae</taxon>
        <taxon>Pisolithaceae</taxon>
        <taxon>Pisolithus</taxon>
    </lineage>
</organism>
<dbReference type="CDD" id="cd22278">
    <property type="entry name" value="DPBB_GH45_endoglucanase"/>
    <property type="match status" value="1"/>
</dbReference>
<name>A0A0C3P8R1_PISTI</name>